<reference evidence="2 3" key="1">
    <citation type="submission" date="2019-08" db="EMBL/GenBank/DDBJ databases">
        <title>Whole genome of Aphis craccivora.</title>
        <authorList>
            <person name="Voronova N.V."/>
            <person name="Shulinski R.S."/>
            <person name="Bandarenka Y.V."/>
            <person name="Zhorov D.G."/>
            <person name="Warner D."/>
        </authorList>
    </citation>
    <scope>NUCLEOTIDE SEQUENCE [LARGE SCALE GENOMIC DNA]</scope>
    <source>
        <strain evidence="2">180601</strain>
        <tissue evidence="2">Whole Body</tissue>
    </source>
</reference>
<comment type="caution">
    <text evidence="2">The sequence shown here is derived from an EMBL/GenBank/DDBJ whole genome shotgun (WGS) entry which is preliminary data.</text>
</comment>
<keyword evidence="3" id="KW-1185">Reference proteome</keyword>
<dbReference type="Proteomes" id="UP000478052">
    <property type="component" value="Unassembled WGS sequence"/>
</dbReference>
<dbReference type="InterPro" id="IPR049012">
    <property type="entry name" value="Mutator_transp_dom"/>
</dbReference>
<evidence type="ECO:0000313" key="2">
    <source>
        <dbReference type="EMBL" id="KAF0709507.1"/>
    </source>
</evidence>
<accession>A0A6G0VVF1</accession>
<protein>
    <recommendedName>
        <fullName evidence="1">Mutator-like transposase domain-containing protein</fullName>
    </recommendedName>
</protein>
<organism evidence="2 3">
    <name type="scientific">Aphis craccivora</name>
    <name type="common">Cowpea aphid</name>
    <dbReference type="NCBI Taxonomy" id="307492"/>
    <lineage>
        <taxon>Eukaryota</taxon>
        <taxon>Metazoa</taxon>
        <taxon>Ecdysozoa</taxon>
        <taxon>Arthropoda</taxon>
        <taxon>Hexapoda</taxon>
        <taxon>Insecta</taxon>
        <taxon>Pterygota</taxon>
        <taxon>Neoptera</taxon>
        <taxon>Paraneoptera</taxon>
        <taxon>Hemiptera</taxon>
        <taxon>Sternorrhyncha</taxon>
        <taxon>Aphidomorpha</taxon>
        <taxon>Aphidoidea</taxon>
        <taxon>Aphididae</taxon>
        <taxon>Aphidini</taxon>
        <taxon>Aphis</taxon>
        <taxon>Aphis</taxon>
    </lineage>
</organism>
<dbReference type="Pfam" id="PF20700">
    <property type="entry name" value="Mutator"/>
    <property type="match status" value="1"/>
</dbReference>
<gene>
    <name evidence="2" type="ORF">FWK35_00023410</name>
</gene>
<evidence type="ECO:0000313" key="3">
    <source>
        <dbReference type="Proteomes" id="UP000478052"/>
    </source>
</evidence>
<sequence>MTFVREVRSGFYSDFVFECKMCVIEKKISSTKNTAVNSTIAVGIGYTQLSEFFAGLEVPSISANTYQFIQTNLQKEIQNTAWIKMKKAGEEEKKLALEYGNVDVSEPHYYIITFIIFQCSEKGELEKVE</sequence>
<proteinExistence type="predicted"/>
<feature type="domain" description="Mutator-like transposase" evidence="1">
    <location>
        <begin position="2"/>
        <end position="108"/>
    </location>
</feature>
<dbReference type="AlphaFoldDB" id="A0A6G0VVF1"/>
<name>A0A6G0VVF1_APHCR</name>
<dbReference type="EMBL" id="VUJU01011894">
    <property type="protein sequence ID" value="KAF0709507.1"/>
    <property type="molecule type" value="Genomic_DNA"/>
</dbReference>
<dbReference type="OrthoDB" id="6919900at2759"/>
<evidence type="ECO:0000259" key="1">
    <source>
        <dbReference type="Pfam" id="PF20700"/>
    </source>
</evidence>